<accession>E9FWG9</accession>
<proteinExistence type="predicted"/>
<dbReference type="AlphaFoldDB" id="E9FWG9"/>
<dbReference type="EMBL" id="GL732526">
    <property type="protein sequence ID" value="EFX87890.1"/>
    <property type="molecule type" value="Genomic_DNA"/>
</dbReference>
<protein>
    <submittedName>
        <fullName evidence="1">Uncharacterized protein</fullName>
    </submittedName>
</protein>
<dbReference type="Proteomes" id="UP000000305">
    <property type="component" value="Unassembled WGS sequence"/>
</dbReference>
<evidence type="ECO:0000313" key="1">
    <source>
        <dbReference type="EMBL" id="EFX87890.1"/>
    </source>
</evidence>
<organism evidence="1 2">
    <name type="scientific">Daphnia pulex</name>
    <name type="common">Water flea</name>
    <dbReference type="NCBI Taxonomy" id="6669"/>
    <lineage>
        <taxon>Eukaryota</taxon>
        <taxon>Metazoa</taxon>
        <taxon>Ecdysozoa</taxon>
        <taxon>Arthropoda</taxon>
        <taxon>Crustacea</taxon>
        <taxon>Branchiopoda</taxon>
        <taxon>Diplostraca</taxon>
        <taxon>Cladocera</taxon>
        <taxon>Anomopoda</taxon>
        <taxon>Daphniidae</taxon>
        <taxon>Daphnia</taxon>
    </lineage>
</organism>
<name>E9FWG9_DAPPU</name>
<dbReference type="KEGG" id="dpx:DAPPUDRAFT_305435"/>
<reference evidence="1 2" key="1">
    <citation type="journal article" date="2011" name="Science">
        <title>The ecoresponsive genome of Daphnia pulex.</title>
        <authorList>
            <person name="Colbourne J.K."/>
            <person name="Pfrender M.E."/>
            <person name="Gilbert D."/>
            <person name="Thomas W.K."/>
            <person name="Tucker A."/>
            <person name="Oakley T.H."/>
            <person name="Tokishita S."/>
            <person name="Aerts A."/>
            <person name="Arnold G.J."/>
            <person name="Basu M.K."/>
            <person name="Bauer D.J."/>
            <person name="Caceres C.E."/>
            <person name="Carmel L."/>
            <person name="Casola C."/>
            <person name="Choi J.H."/>
            <person name="Detter J.C."/>
            <person name="Dong Q."/>
            <person name="Dusheyko S."/>
            <person name="Eads B.D."/>
            <person name="Frohlich T."/>
            <person name="Geiler-Samerotte K.A."/>
            <person name="Gerlach D."/>
            <person name="Hatcher P."/>
            <person name="Jogdeo S."/>
            <person name="Krijgsveld J."/>
            <person name="Kriventseva E.V."/>
            <person name="Kultz D."/>
            <person name="Laforsch C."/>
            <person name="Lindquist E."/>
            <person name="Lopez J."/>
            <person name="Manak J.R."/>
            <person name="Muller J."/>
            <person name="Pangilinan J."/>
            <person name="Patwardhan R.P."/>
            <person name="Pitluck S."/>
            <person name="Pritham E.J."/>
            <person name="Rechtsteiner A."/>
            <person name="Rho M."/>
            <person name="Rogozin I.B."/>
            <person name="Sakarya O."/>
            <person name="Salamov A."/>
            <person name="Schaack S."/>
            <person name="Shapiro H."/>
            <person name="Shiga Y."/>
            <person name="Skalitzky C."/>
            <person name="Smith Z."/>
            <person name="Souvorov A."/>
            <person name="Sung W."/>
            <person name="Tang Z."/>
            <person name="Tsuchiya D."/>
            <person name="Tu H."/>
            <person name="Vos H."/>
            <person name="Wang M."/>
            <person name="Wolf Y.I."/>
            <person name="Yamagata H."/>
            <person name="Yamada T."/>
            <person name="Ye Y."/>
            <person name="Shaw J.R."/>
            <person name="Andrews J."/>
            <person name="Crease T.J."/>
            <person name="Tang H."/>
            <person name="Lucas S.M."/>
            <person name="Robertson H.M."/>
            <person name="Bork P."/>
            <person name="Koonin E.V."/>
            <person name="Zdobnov E.M."/>
            <person name="Grigoriev I.V."/>
            <person name="Lynch M."/>
            <person name="Boore J.L."/>
        </authorList>
    </citation>
    <scope>NUCLEOTIDE SEQUENCE [LARGE SCALE GENOMIC DNA]</scope>
</reference>
<keyword evidence="2" id="KW-1185">Reference proteome</keyword>
<gene>
    <name evidence="1" type="ORF">DAPPUDRAFT_305435</name>
</gene>
<dbReference type="InParanoid" id="E9FWG9"/>
<dbReference type="HOGENOM" id="CLU_3144344_0_0_1"/>
<evidence type="ECO:0000313" key="2">
    <source>
        <dbReference type="Proteomes" id="UP000000305"/>
    </source>
</evidence>
<sequence>MSPFRATRISVIVPTCCRYSRSINLFLNAFKLRSKFLFLFNLRLLPSQR</sequence>